<organism evidence="5">
    <name type="scientific">Spathaspora passalidarum (strain NRRL Y-27907 / 11-Y1)</name>
    <dbReference type="NCBI Taxonomy" id="619300"/>
    <lineage>
        <taxon>Eukaryota</taxon>
        <taxon>Fungi</taxon>
        <taxon>Dikarya</taxon>
        <taxon>Ascomycota</taxon>
        <taxon>Saccharomycotina</taxon>
        <taxon>Pichiomycetes</taxon>
        <taxon>Debaryomycetaceae</taxon>
        <taxon>Spathaspora</taxon>
    </lineage>
</organism>
<dbReference type="InParanoid" id="G3ANV8"/>
<dbReference type="InterPro" id="IPR050425">
    <property type="entry name" value="NAD(P)_dehydrat-like"/>
</dbReference>
<dbReference type="EMBL" id="GL996502">
    <property type="protein sequence ID" value="EGW32584.1"/>
    <property type="molecule type" value="Genomic_DNA"/>
</dbReference>
<dbReference type="PANTHER" id="PTHR10366:SF564">
    <property type="entry name" value="STEROL-4-ALPHA-CARBOXYLATE 3-DEHYDROGENASE, DECARBOXYLATING"/>
    <property type="match status" value="1"/>
</dbReference>
<dbReference type="eggNOG" id="KOG1502">
    <property type="taxonomic scope" value="Eukaryota"/>
</dbReference>
<dbReference type="HOGENOM" id="CLU_007383_9_2_1"/>
<reference evidence="4 5" key="1">
    <citation type="journal article" date="2011" name="Proc. Natl. Acad. Sci. U.S.A.">
        <title>Comparative genomics of xylose-fermenting fungi for enhanced biofuel production.</title>
        <authorList>
            <person name="Wohlbach D.J."/>
            <person name="Kuo A."/>
            <person name="Sato T.K."/>
            <person name="Potts K.M."/>
            <person name="Salamov A.A."/>
            <person name="LaButti K.M."/>
            <person name="Sun H."/>
            <person name="Clum A."/>
            <person name="Pangilinan J.L."/>
            <person name="Lindquist E.A."/>
            <person name="Lucas S."/>
            <person name="Lapidus A."/>
            <person name="Jin M."/>
            <person name="Gunawan C."/>
            <person name="Balan V."/>
            <person name="Dale B.E."/>
            <person name="Jeffries T.W."/>
            <person name="Zinkel R."/>
            <person name="Barry K.W."/>
            <person name="Grigoriev I.V."/>
            <person name="Gasch A.P."/>
        </authorList>
    </citation>
    <scope>NUCLEOTIDE SEQUENCE [LARGE SCALE GENOMIC DNA]</scope>
    <source>
        <strain evidence="5">NRRL Y-27907 / 11-Y1</strain>
    </source>
</reference>
<keyword evidence="1" id="KW-0560">Oxidoreductase</keyword>
<keyword evidence="5" id="KW-1185">Reference proteome</keyword>
<dbReference type="Pfam" id="PF01370">
    <property type="entry name" value="Epimerase"/>
    <property type="match status" value="1"/>
</dbReference>
<evidence type="ECO:0000256" key="2">
    <source>
        <dbReference type="ARBA" id="ARBA00023445"/>
    </source>
</evidence>
<dbReference type="GO" id="GO:0016616">
    <property type="term" value="F:oxidoreductase activity, acting on the CH-OH group of donors, NAD or NADP as acceptor"/>
    <property type="evidence" value="ECO:0007669"/>
    <property type="project" value="TreeGrafter"/>
</dbReference>
<dbReference type="Gene3D" id="3.40.50.720">
    <property type="entry name" value="NAD(P)-binding Rossmann-like Domain"/>
    <property type="match status" value="1"/>
</dbReference>
<evidence type="ECO:0000313" key="4">
    <source>
        <dbReference type="EMBL" id="EGW32584.1"/>
    </source>
</evidence>
<dbReference type="AlphaFoldDB" id="G3ANV8"/>
<evidence type="ECO:0000313" key="5">
    <source>
        <dbReference type="Proteomes" id="UP000000709"/>
    </source>
</evidence>
<feature type="domain" description="NAD-dependent epimerase/dehydratase" evidence="3">
    <location>
        <begin position="6"/>
        <end position="257"/>
    </location>
</feature>
<evidence type="ECO:0000259" key="3">
    <source>
        <dbReference type="Pfam" id="PF01370"/>
    </source>
</evidence>
<dbReference type="SUPFAM" id="SSF51735">
    <property type="entry name" value="NAD(P)-binding Rossmann-fold domains"/>
    <property type="match status" value="1"/>
</dbReference>
<dbReference type="KEGG" id="spaa:SPAPADRAFT_61656"/>
<comment type="similarity">
    <text evidence="2">Belongs to the NAD(P)-dependent epimerase/dehydratase family. Dihydroflavonol-4-reductase subfamily.</text>
</comment>
<proteinExistence type="inferred from homology"/>
<dbReference type="OrthoDB" id="6077919at2759"/>
<name>G3ANV8_SPAPN</name>
<dbReference type="PANTHER" id="PTHR10366">
    <property type="entry name" value="NAD DEPENDENT EPIMERASE/DEHYDRATASE"/>
    <property type="match status" value="1"/>
</dbReference>
<dbReference type="OMA" id="NESISHW"/>
<dbReference type="GeneID" id="18873991"/>
<dbReference type="RefSeq" id="XP_007375860.1">
    <property type="nucleotide sequence ID" value="XM_007375798.1"/>
</dbReference>
<dbReference type="Proteomes" id="UP000000709">
    <property type="component" value="Unassembled WGS sequence"/>
</dbReference>
<gene>
    <name evidence="4" type="ORF">SPAPADRAFT_61656</name>
</gene>
<accession>G3ANV8</accession>
<sequence length="334" mass="37032">MTSTSVFVSGANGFIAQHIIKQLLAKGYTVIGSVRSHQKGEQLKSLIQNDKFSFEIVASLTEKNAFDEVLKKHPEVTVFLHTASPVTFAVEDIEKDLLKPAIVGTVNALNAIKRYGPQIKKVVITASAVNIFGFGPYFDGEQVYTEDDWNPITYEESLENPFFGYLGSKKYAELAAQAFATKENVNFDISFVTPPFVFGPQAYVVKDKANLNLSNEVVNSVVKLTKGDPIPADGSVFVDVRDVARAHLVAFENDEAVSQRLFTASSSYTLDTIANIINSRFPNTTVPRGDESRNEEINRSIQKFDNSRTNKILGFDYITLEESIFDTVDQIFNA</sequence>
<dbReference type="FunFam" id="3.40.50.720:FF:000191">
    <property type="entry name" value="Methylglyoxal reductase (NADPH-dependent)"/>
    <property type="match status" value="1"/>
</dbReference>
<dbReference type="STRING" id="619300.G3ANV8"/>
<dbReference type="InterPro" id="IPR036291">
    <property type="entry name" value="NAD(P)-bd_dom_sf"/>
</dbReference>
<evidence type="ECO:0000256" key="1">
    <source>
        <dbReference type="ARBA" id="ARBA00023002"/>
    </source>
</evidence>
<dbReference type="InterPro" id="IPR001509">
    <property type="entry name" value="Epimerase_deHydtase"/>
</dbReference>
<protein>
    <recommendedName>
        <fullName evidence="3">NAD-dependent epimerase/dehydratase domain-containing protein</fullName>
    </recommendedName>
</protein>